<accession>A0A7W3LWS2</accession>
<dbReference type="Gene3D" id="1.25.40.10">
    <property type="entry name" value="Tetratricopeptide repeat domain"/>
    <property type="match status" value="1"/>
</dbReference>
<name>A0A7W3LWS2_ACTNM</name>
<dbReference type="InterPro" id="IPR011990">
    <property type="entry name" value="TPR-like_helical_dom_sf"/>
</dbReference>
<reference evidence="1 2" key="1">
    <citation type="submission" date="2020-08" db="EMBL/GenBank/DDBJ databases">
        <title>Genomic Encyclopedia of Type Strains, Phase IV (KMG-IV): sequencing the most valuable type-strain genomes for metagenomic binning, comparative biology and taxonomic classification.</title>
        <authorList>
            <person name="Goeker M."/>
        </authorList>
    </citation>
    <scope>NUCLEOTIDE SEQUENCE [LARGE SCALE GENOMIC DNA]</scope>
    <source>
        <strain evidence="1 2">DSM 44197</strain>
    </source>
</reference>
<organism evidence="1 2">
    <name type="scientific">Actinomadura namibiensis</name>
    <dbReference type="NCBI Taxonomy" id="182080"/>
    <lineage>
        <taxon>Bacteria</taxon>
        <taxon>Bacillati</taxon>
        <taxon>Actinomycetota</taxon>
        <taxon>Actinomycetes</taxon>
        <taxon>Streptosporangiales</taxon>
        <taxon>Thermomonosporaceae</taxon>
        <taxon>Actinomadura</taxon>
    </lineage>
</organism>
<comment type="caution">
    <text evidence="1">The sequence shown here is derived from an EMBL/GenBank/DDBJ whole genome shotgun (WGS) entry which is preliminary data.</text>
</comment>
<evidence type="ECO:0000313" key="1">
    <source>
        <dbReference type="EMBL" id="MBA8955745.1"/>
    </source>
</evidence>
<protein>
    <submittedName>
        <fullName evidence="1">Tetratricopeptide (TPR) repeat protein</fullName>
    </submittedName>
</protein>
<dbReference type="RefSeq" id="WP_182847725.1">
    <property type="nucleotide sequence ID" value="NZ_BAAALP010000025.1"/>
</dbReference>
<keyword evidence="2" id="KW-1185">Reference proteome</keyword>
<dbReference type="EMBL" id="JACJIA010000013">
    <property type="protein sequence ID" value="MBA8955745.1"/>
    <property type="molecule type" value="Genomic_DNA"/>
</dbReference>
<proteinExistence type="predicted"/>
<evidence type="ECO:0000313" key="2">
    <source>
        <dbReference type="Proteomes" id="UP000572680"/>
    </source>
</evidence>
<dbReference type="Proteomes" id="UP000572680">
    <property type="component" value="Unassembled WGS sequence"/>
</dbReference>
<dbReference type="SUPFAM" id="SSF48452">
    <property type="entry name" value="TPR-like"/>
    <property type="match status" value="1"/>
</dbReference>
<gene>
    <name evidence="1" type="ORF">HNR61_007427</name>
</gene>
<sequence length="565" mass="60644">MAKAPSGRLIDELAHGLELHTCVERLLEHLFPRHPADEPERAGRHRPLEAVVEAEPALREALLDQDRPAITRRWRRCLAARAADVPLLHDLAVLYRERALAEIARGGDGEGADTDLAVATCLWALLPVPAEHAAARDQVTGELVGLHAARGAHALAAGRSDAARLHLRCLEACRSGPAALTALLADLGVPAAVTADTSGPQRQADAALDRWCTDLVDRARARLTDPEAIARLPEGVPEDYENAIATLAPLARLDVPNPGLLSTGLGWHNDWCYCLYSRKDAGGLRRVLGSARQFADRLAPHCVPDRGHLPENRALSVHHLFRGVVADGDPDCIAAYEEALRWNRDNDNAAELLVQSRLRHGDALAGQGRFAAALAEGEAARRIAPADPNVTAFIRDMTGYAAEEGTFGVLRDARRNLESQHYDRVLRDLEAIPPASRFHATARKLRLEAHLGRGMAYANTVIGASDRGSVRGMSLEPAVTDLRQALALADSADDRAFVARSLSGVLNAWAVNQVEAAMAPGSAPGRLPIAAYEAVALLHEAIDLDPGNSAARGNLDDIKRVAGIT</sequence>
<dbReference type="AlphaFoldDB" id="A0A7W3LWS2"/>